<evidence type="ECO:0000313" key="1">
    <source>
        <dbReference type="EMBL" id="CCQ91378.1"/>
    </source>
</evidence>
<accession>M1Z061</accession>
<gene>
    <name evidence="1" type="ORF">NITGR_650003</name>
</gene>
<dbReference type="AlphaFoldDB" id="M1Z061"/>
<proteinExistence type="predicted"/>
<sequence length="110" mass="11622">MLLSYSFDCSGVVAVRSPNHSGISDGPGVKDSGPLLAGFGNSTAPFRQRPPRPGHRADPDILLFQEGFQDYSIEEMGVRAPFVLSAEGRISFLLLGSTASGMQGIQGILV</sequence>
<dbReference type="HOGENOM" id="CLU_2168286_0_0_0"/>
<reference evidence="1 2" key="1">
    <citation type="journal article" date="2013" name="Front. Microbiol.">
        <title>The genome of Nitrospina gracilis illuminates the metabolism and evolution of the major marine nitrite oxidizer.</title>
        <authorList>
            <person name="Luecker S."/>
            <person name="Nowka B."/>
            <person name="Rattei T."/>
            <person name="Spieck E."/>
            <person name="and Daims H."/>
        </authorList>
    </citation>
    <scope>NUCLEOTIDE SEQUENCE [LARGE SCALE GENOMIC DNA]</scope>
    <source>
        <strain evidence="1 2">3/211</strain>
    </source>
</reference>
<keyword evidence="2" id="KW-1185">Reference proteome</keyword>
<dbReference type="Proteomes" id="UP000011704">
    <property type="component" value="Unassembled WGS sequence"/>
</dbReference>
<dbReference type="InParanoid" id="M1Z061"/>
<dbReference type="STRING" id="1266370.NITGR_650003"/>
<name>M1Z061_NITG3</name>
<dbReference type="EMBL" id="CAQJ01000072">
    <property type="protein sequence ID" value="CCQ91378.1"/>
    <property type="molecule type" value="Genomic_DNA"/>
</dbReference>
<organism evidence="1 2">
    <name type="scientific">Nitrospina gracilis (strain 3/211)</name>
    <dbReference type="NCBI Taxonomy" id="1266370"/>
    <lineage>
        <taxon>Bacteria</taxon>
        <taxon>Pseudomonadati</taxon>
        <taxon>Nitrospinota/Tectimicrobiota group</taxon>
        <taxon>Nitrospinota</taxon>
        <taxon>Nitrospinia</taxon>
        <taxon>Nitrospinales</taxon>
        <taxon>Nitrospinaceae</taxon>
        <taxon>Nitrospina</taxon>
    </lineage>
</organism>
<protein>
    <submittedName>
        <fullName evidence="1">Uncharacterized protein</fullName>
    </submittedName>
</protein>
<evidence type="ECO:0000313" key="2">
    <source>
        <dbReference type="Proteomes" id="UP000011704"/>
    </source>
</evidence>
<comment type="caution">
    <text evidence="1">The sequence shown here is derived from an EMBL/GenBank/DDBJ whole genome shotgun (WGS) entry which is preliminary data.</text>
</comment>